<name>A0A3L7E1A8_9GAMM</name>
<dbReference type="PANTHER" id="PTHR38690:SF1">
    <property type="entry name" value="PROTEASE"/>
    <property type="match status" value="1"/>
</dbReference>
<evidence type="ECO:0000313" key="5">
    <source>
        <dbReference type="Proteomes" id="UP000265509"/>
    </source>
</evidence>
<feature type="domain" description="YhdP central" evidence="3">
    <location>
        <begin position="5"/>
        <end position="1274"/>
    </location>
</feature>
<organism evidence="4 5">
    <name type="scientific">Seongchinamella sediminis</name>
    <dbReference type="NCBI Taxonomy" id="2283635"/>
    <lineage>
        <taxon>Bacteria</taxon>
        <taxon>Pseudomonadati</taxon>
        <taxon>Pseudomonadota</taxon>
        <taxon>Gammaproteobacteria</taxon>
        <taxon>Cellvibrionales</taxon>
        <taxon>Halieaceae</taxon>
        <taxon>Seongchinamella</taxon>
    </lineage>
</organism>
<gene>
    <name evidence="4" type="ORF">DWB85_10055</name>
</gene>
<evidence type="ECO:0000259" key="3">
    <source>
        <dbReference type="Pfam" id="PF13116"/>
    </source>
</evidence>
<evidence type="ECO:0000313" key="4">
    <source>
        <dbReference type="EMBL" id="RLQ21922.1"/>
    </source>
</evidence>
<accession>A0A3L7E1A8</accession>
<dbReference type="Proteomes" id="UP000265509">
    <property type="component" value="Unassembled WGS sequence"/>
</dbReference>
<feature type="compositionally biased region" description="Low complexity" evidence="1">
    <location>
        <begin position="1293"/>
        <end position="1313"/>
    </location>
</feature>
<feature type="region of interest" description="Disordered" evidence="1">
    <location>
        <begin position="903"/>
        <end position="925"/>
    </location>
</feature>
<dbReference type="InterPro" id="IPR011836">
    <property type="entry name" value="YhdP"/>
</dbReference>
<dbReference type="InterPro" id="IPR025263">
    <property type="entry name" value="YhdP_central"/>
</dbReference>
<reference evidence="4 5" key="1">
    <citation type="submission" date="2018-07" db="EMBL/GenBank/DDBJ databases">
        <title>Halioglobus sp. genome submission.</title>
        <authorList>
            <person name="Ye M.-Q."/>
            <person name="Du Z.-J."/>
        </authorList>
    </citation>
    <scope>NUCLEOTIDE SEQUENCE [LARGE SCALE GENOMIC DNA]</scope>
    <source>
        <strain evidence="4 5">U0301</strain>
    </source>
</reference>
<keyword evidence="2" id="KW-1133">Transmembrane helix</keyword>
<dbReference type="OrthoDB" id="9762238at2"/>
<feature type="region of interest" description="Disordered" evidence="1">
    <location>
        <begin position="1287"/>
        <end position="1313"/>
    </location>
</feature>
<keyword evidence="5" id="KW-1185">Reference proteome</keyword>
<evidence type="ECO:0000256" key="1">
    <source>
        <dbReference type="SAM" id="MobiDB-lite"/>
    </source>
</evidence>
<dbReference type="EMBL" id="QRAN01000009">
    <property type="protein sequence ID" value="RLQ21922.1"/>
    <property type="molecule type" value="Genomic_DNA"/>
</dbReference>
<proteinExistence type="predicted"/>
<protein>
    <recommendedName>
        <fullName evidence="3">YhdP central domain-containing protein</fullName>
    </recommendedName>
</protein>
<dbReference type="Pfam" id="PF13116">
    <property type="entry name" value="YhdP"/>
    <property type="match status" value="1"/>
</dbReference>
<dbReference type="RefSeq" id="WP_117954107.1">
    <property type="nucleotide sequence ID" value="NZ_QRAN01000009.1"/>
</dbReference>
<keyword evidence="2" id="KW-0472">Membrane</keyword>
<sequence length="1313" mass="140761">MQRSIFHKLSSFLWGLAVLAIVLLATYVSVGRLLSSNLQGWQDQVLDALNRRVPFQIHAQRISGEWHSFTPEILLDGLELVLPEREAVPLQLSGGRMGIDVSRSIATRSLQFTSLQLEGLTLVAELNAEGRLVIPGLTGSGGELGGWLQDFLLNIEYITLRDNKLRLLLPGGEQRDFALDLHLAREGSVRHLRADMLSTAGTDIHLTGRGLGNPFRPAEFEGVLFARLDAGDLGALSQVLSSQPALSASGRLDSEFWLTWDRGEAGLDMDFEIYDLLLEPADGEWSLPLDALSFQATLVQGRNHRSLFADNFSASLDDAEVNIPRLQLDAWGSSLRLRTGAVDLEPLNRILQSLPGMPATLQSVFATLAPRGELTALQLGVGDYTDPLAEWDVEGNFDRLQVDSWRGAPGVRSATGYFELSETGGYVVIDSQQFTMSFPTLYRQPLYYDDFFGTLGLSWDADGLLLHSGLITASGVEGTAQALFSLNIPFHSTEAGLEMDLMVGLASSHPIHRVKYIPYTLNQNLLDWLSTAVGEGEVEQAGFIWRGSLKRGAADLRTVQLMLNVDNTSLAYHPDWPPVSAVRGAVLLDDTDVSVWADSAKLYSSTVERLSAEAWMDEEGQMRLAIDGWVVGSAEDGLRAVNDSLLGRLTREAFADWRASGELETELQLELNLADSSEAPVVDVSVDLQQVDLEINPGRLAVDDLSGELSYDSRRGFRSRDIQGELWGEAVRLEIGQRSLLGEDAGFDFGQSAVEIDLAGTVEARALQGWLQQDALALAAGRAEVSGKIAVLPGELPLLTLQSSLQGMALDLPQPWTKSREQAVPLEVALPLGPEQMVLGLALGEALSLQLDITGGSLQGGALGVNTHPPGLLDGQLQVAGTAPLVDVDGWLAFTRQYLLPAADAAPDPNDPPAPAGSPAAPGGEGLRLVIDQAHAERLLLWGSEYADARFKLSLDASGWEVEGGIERLQGSYRQDTDGSGARLDLDYLDLSPAVSEGTAAEKAAARPGALQLPPIDVRVSELRRNGRAIGQLQLVLESAGGALRARGIVGEVAGLELLPEPAAELVWTPGQGTTLQARPRFADFGDTLEQLGYARFLETETGRLELELDWPGPPQAVSLAGLGGRVGVDVGAGRFLQTPAAAGALQVVEIVNLADIVSSLSLSHMFESGINFHNMDGEILFHGGNLEVAELTVKGSSSAFSMSGVSDIASRSLDGELVATLPVANNLPWVAALAGGLPVAAGVFVVSKVFEKQVNRLSSGVYTIQGTWDDPLVKFDRIFDDEVRLSNGENLPEAPNSAAPPAQPGAAQPEAP</sequence>
<keyword evidence="2" id="KW-0812">Transmembrane</keyword>
<comment type="caution">
    <text evidence="4">The sequence shown here is derived from an EMBL/GenBank/DDBJ whole genome shotgun (WGS) entry which is preliminary data.</text>
</comment>
<dbReference type="PANTHER" id="PTHR38690">
    <property type="entry name" value="PROTEASE-RELATED"/>
    <property type="match status" value="1"/>
</dbReference>
<evidence type="ECO:0000256" key="2">
    <source>
        <dbReference type="SAM" id="Phobius"/>
    </source>
</evidence>
<feature type="transmembrane region" description="Helical" evidence="2">
    <location>
        <begin position="12"/>
        <end position="30"/>
    </location>
</feature>